<evidence type="ECO:0000313" key="1">
    <source>
        <dbReference type="EMBL" id="KAH7677968.1"/>
    </source>
</evidence>
<sequence>MELLLLHKLERDLALFSGEQSVLRSLSIARSLLSNPHSSDATRRAVLDSVIRFLDAHRDRDPTILRHALILLGVPVSFRLPSLASLLRSFLASGEHIAADALAVLVSVAKNVDGGDGEGGLSFIGSVLDEKLVLSLASTRFVSVRGRLLSVLVLRLDGSRVYSLLRPRVVIQLFLGLAEDLYPSIRRTSINGLTALCEDEALSDKITLLECCYNRGVALLEDDDENVRVAAIQLVCECGRVFGAKNVEVDGNERIDMIFVQLCSLARDMSMKVRVEAFEALGKIKLVSESVLLQSLSKKVFGAKGGKKILSDSSSIEYKFSLSRAAGAFIHGIEDEFYQVRVAASNSLGMLAVLSVQFADDALNLLVYMLNDDVTIVRLQTLQALVRMATCRRLKFQEKHMHMFLGLLSDNSVLIRPVARKVLQLVKLPTRETFQSTVDALVTNLEAYPEEEEDIFLAVFFLGKNHGKFVSKLVEEFAEKIVPSSAGDLSLDSPQVALFLMLTVSLCFLHKKLTSDVPTAMFSYAITIFGRISHSLQGIIDQDALLAYLFHRSHMRYSFTQLEFKEDELLPLTIEGTILDNRKHGEQTSSALLPICCDESRFGVNLKSKPTESFQLCEELRHSVKLILQRVVETWPLIQSGHVTEVKRALSACREELEMVSSNAYESDTASLVFVSHYVLAICLLAEIWGQLSPRTFGVGNNMLDLTLDKLDTCLRRMRYGFPGLCKEEESHILELMALCCVLRFSKNGICSHHVFKKLQGVISRLELLYEGGSCMMSKFADQLKKICTEGSLSIVSKPFLVHSLLELFILDLLPFTGQFEHAKAELQAIGNDSENPLPFISGLPVGITFQIRLFNISDNGRLWLQMVIGELIQYVFLDLCQFGSGKMRECTVNTPFYLTPNASSCLLKACIVMECPLEDTFDARKDQGGPKCEILFLCDRKDVYLVEIKNEEQKNCPHKLK</sequence>
<accession>A0ACB7VTI7</accession>
<gene>
    <name evidence="1" type="ORF">IHE45_07G118600</name>
</gene>
<keyword evidence="2" id="KW-1185">Reference proteome</keyword>
<name>A0ACB7VTI7_DIOAL</name>
<dbReference type="Proteomes" id="UP000827976">
    <property type="component" value="Chromosome 7"/>
</dbReference>
<comment type="caution">
    <text evidence="1">The sequence shown here is derived from an EMBL/GenBank/DDBJ whole genome shotgun (WGS) entry which is preliminary data.</text>
</comment>
<organism evidence="1 2">
    <name type="scientific">Dioscorea alata</name>
    <name type="common">Purple yam</name>
    <dbReference type="NCBI Taxonomy" id="55571"/>
    <lineage>
        <taxon>Eukaryota</taxon>
        <taxon>Viridiplantae</taxon>
        <taxon>Streptophyta</taxon>
        <taxon>Embryophyta</taxon>
        <taxon>Tracheophyta</taxon>
        <taxon>Spermatophyta</taxon>
        <taxon>Magnoliopsida</taxon>
        <taxon>Liliopsida</taxon>
        <taxon>Dioscoreales</taxon>
        <taxon>Dioscoreaceae</taxon>
        <taxon>Dioscorea</taxon>
    </lineage>
</organism>
<reference evidence="2" key="1">
    <citation type="journal article" date="2022" name="Nat. Commun.">
        <title>Chromosome evolution and the genetic basis of agronomically important traits in greater yam.</title>
        <authorList>
            <person name="Bredeson J.V."/>
            <person name="Lyons J.B."/>
            <person name="Oniyinde I.O."/>
            <person name="Okereke N.R."/>
            <person name="Kolade O."/>
            <person name="Nnabue I."/>
            <person name="Nwadili C.O."/>
            <person name="Hribova E."/>
            <person name="Parker M."/>
            <person name="Nwogha J."/>
            <person name="Shu S."/>
            <person name="Carlson J."/>
            <person name="Kariba R."/>
            <person name="Muthemba S."/>
            <person name="Knop K."/>
            <person name="Barton G.J."/>
            <person name="Sherwood A.V."/>
            <person name="Lopez-Montes A."/>
            <person name="Asiedu R."/>
            <person name="Jamnadass R."/>
            <person name="Muchugi A."/>
            <person name="Goodstein D."/>
            <person name="Egesi C.N."/>
            <person name="Featherston J."/>
            <person name="Asfaw A."/>
            <person name="Simpson G.G."/>
            <person name="Dolezel J."/>
            <person name="Hendre P.S."/>
            <person name="Van Deynze A."/>
            <person name="Kumar P.L."/>
            <person name="Obidiegwu J.E."/>
            <person name="Bhattacharjee R."/>
            <person name="Rokhsar D.S."/>
        </authorList>
    </citation>
    <scope>NUCLEOTIDE SEQUENCE [LARGE SCALE GENOMIC DNA]</scope>
    <source>
        <strain evidence="2">cv. TDa95/00328</strain>
    </source>
</reference>
<protein>
    <submittedName>
        <fullName evidence="1">Integrator complex subunit 4 protein</fullName>
    </submittedName>
</protein>
<dbReference type="EMBL" id="CM037017">
    <property type="protein sequence ID" value="KAH7677968.1"/>
    <property type="molecule type" value="Genomic_DNA"/>
</dbReference>
<evidence type="ECO:0000313" key="2">
    <source>
        <dbReference type="Proteomes" id="UP000827976"/>
    </source>
</evidence>
<proteinExistence type="predicted"/>